<dbReference type="PANTHER" id="PTHR24321">
    <property type="entry name" value="DEHYDROGENASES, SHORT CHAIN"/>
    <property type="match status" value="1"/>
</dbReference>
<dbReference type="PRINTS" id="PR00081">
    <property type="entry name" value="GDHRDH"/>
</dbReference>
<dbReference type="PROSITE" id="PS00061">
    <property type="entry name" value="ADH_SHORT"/>
    <property type="match status" value="1"/>
</dbReference>
<dbReference type="RefSeq" id="WP_078744168.1">
    <property type="nucleotide sequence ID" value="NZ_FUXG01000003.1"/>
</dbReference>
<dbReference type="NCBIfam" id="NF005559">
    <property type="entry name" value="PRK07231.1"/>
    <property type="match status" value="1"/>
</dbReference>
<dbReference type="InterPro" id="IPR036291">
    <property type="entry name" value="NAD(P)-bd_dom_sf"/>
</dbReference>
<dbReference type="OrthoDB" id="20590at2"/>
<evidence type="ECO:0000256" key="2">
    <source>
        <dbReference type="ARBA" id="ARBA00023002"/>
    </source>
</evidence>
<dbReference type="GO" id="GO:0016491">
    <property type="term" value="F:oxidoreductase activity"/>
    <property type="evidence" value="ECO:0007669"/>
    <property type="project" value="UniProtKB-KW"/>
</dbReference>
<dbReference type="Pfam" id="PF13561">
    <property type="entry name" value="adh_short_C2"/>
    <property type="match status" value="1"/>
</dbReference>
<evidence type="ECO:0000256" key="1">
    <source>
        <dbReference type="ARBA" id="ARBA00006484"/>
    </source>
</evidence>
<dbReference type="InterPro" id="IPR002347">
    <property type="entry name" value="SDR_fam"/>
</dbReference>
<comment type="caution">
    <text evidence="3">The sequence shown here is derived from an EMBL/GenBank/DDBJ whole genome shotgun (WGS) entry which is preliminary data.</text>
</comment>
<dbReference type="Gene3D" id="3.40.50.720">
    <property type="entry name" value="NAD(P)-binding Rossmann-like Domain"/>
    <property type="match status" value="1"/>
</dbReference>
<dbReference type="FunFam" id="3.40.50.720:FF:000084">
    <property type="entry name" value="Short-chain dehydrogenase reductase"/>
    <property type="match status" value="1"/>
</dbReference>
<sequence>MSHNSYSQKVALITGGGQGIGRAICHGLLNQGMTVICADIDMEAADETAALYSDIGTIHALSFDVSDESSVQEGLQNIIDEFGRLDVLVNNAGISTPFTDPIEDLSLDEWQRYLDVNLTGVFLSSKYSLPYLREQKGCIINIASTRALQSERDTEAYAASKGGVLALTHAMAISQAPDVRVNCISPGWIEVGDWQKSRSSIEPMHSPADLAQHPVGRIGQPHDVAYMVCYLATDVASFITGQNFVIDGGMAVKMQYGDTQ</sequence>
<dbReference type="EMBL" id="MTSM01000004">
    <property type="protein sequence ID" value="OPX56338.1"/>
    <property type="molecule type" value="Genomic_DNA"/>
</dbReference>
<keyword evidence="4" id="KW-1185">Reference proteome</keyword>
<organism evidence="3 4">
    <name type="scientific">Oceanospirillum multiglobuliferum</name>
    <dbReference type="NCBI Taxonomy" id="64969"/>
    <lineage>
        <taxon>Bacteria</taxon>
        <taxon>Pseudomonadati</taxon>
        <taxon>Pseudomonadota</taxon>
        <taxon>Gammaproteobacteria</taxon>
        <taxon>Oceanospirillales</taxon>
        <taxon>Oceanospirillaceae</taxon>
        <taxon>Oceanospirillum</taxon>
    </lineage>
</organism>
<proteinExistence type="inferred from homology"/>
<evidence type="ECO:0000313" key="3">
    <source>
        <dbReference type="EMBL" id="OPX56338.1"/>
    </source>
</evidence>
<dbReference type="STRING" id="64969.SAMN02745127_00555"/>
<gene>
    <name evidence="3" type="ORF">BTE48_05045</name>
</gene>
<dbReference type="InterPro" id="IPR020904">
    <property type="entry name" value="Sc_DH/Rdtase_CS"/>
</dbReference>
<dbReference type="SUPFAM" id="SSF51735">
    <property type="entry name" value="NAD(P)-binding Rossmann-fold domains"/>
    <property type="match status" value="1"/>
</dbReference>
<reference evidence="3 4" key="1">
    <citation type="submission" date="2017-01" db="EMBL/GenBank/DDBJ databases">
        <title>Genome Sequencing of a Marine Spirillum, Oceanospirillum multiglobuliferum ATCC 33336, from Japan.</title>
        <authorList>
            <person name="Carney J.G."/>
            <person name="Trachtenberg A.M."/>
            <person name="Rheaume B.A."/>
            <person name="Linnane J.D."/>
            <person name="Pitts N.L."/>
            <person name="Mykles D.L."/>
            <person name="Maclea K.S."/>
        </authorList>
    </citation>
    <scope>NUCLEOTIDE SEQUENCE [LARGE SCALE GENOMIC DNA]</scope>
    <source>
        <strain evidence="3 4">ATCC 33336</strain>
    </source>
</reference>
<keyword evidence="2" id="KW-0560">Oxidoreductase</keyword>
<name>A0A1T4LWH6_9GAMM</name>
<comment type="similarity">
    <text evidence="1">Belongs to the short-chain dehydrogenases/reductases (SDR) family.</text>
</comment>
<dbReference type="PANTHER" id="PTHR24321:SF8">
    <property type="entry name" value="ESTRADIOL 17-BETA-DEHYDROGENASE 8-RELATED"/>
    <property type="match status" value="1"/>
</dbReference>
<protein>
    <recommendedName>
        <fullName evidence="5">Oxidoreductase</fullName>
    </recommendedName>
</protein>
<dbReference type="PRINTS" id="PR00080">
    <property type="entry name" value="SDRFAMILY"/>
</dbReference>
<dbReference type="AlphaFoldDB" id="A0A1T4LWH6"/>
<evidence type="ECO:0000313" key="4">
    <source>
        <dbReference type="Proteomes" id="UP000191418"/>
    </source>
</evidence>
<evidence type="ECO:0008006" key="5">
    <source>
        <dbReference type="Google" id="ProtNLM"/>
    </source>
</evidence>
<accession>A0A1T4LWH6</accession>
<dbReference type="Proteomes" id="UP000191418">
    <property type="component" value="Unassembled WGS sequence"/>
</dbReference>